<comment type="caution">
    <text evidence="9">The sequence shown here is derived from an EMBL/GenBank/DDBJ whole genome shotgun (WGS) entry which is preliminary data.</text>
</comment>
<dbReference type="AlphaFoldDB" id="A0A267EH92"/>
<dbReference type="OrthoDB" id="6260136at2759"/>
<evidence type="ECO:0000256" key="6">
    <source>
        <dbReference type="PIRSR" id="PIRSR600175-1"/>
    </source>
</evidence>
<dbReference type="Pfam" id="PF00209">
    <property type="entry name" value="SNF"/>
    <property type="match status" value="1"/>
</dbReference>
<dbReference type="GO" id="GO:0005283">
    <property type="term" value="F:amino acid:sodium symporter activity"/>
    <property type="evidence" value="ECO:0007669"/>
    <property type="project" value="TreeGrafter"/>
</dbReference>
<name>A0A267EH92_9PLAT</name>
<dbReference type="GO" id="GO:0089718">
    <property type="term" value="P:amino acid import across plasma membrane"/>
    <property type="evidence" value="ECO:0007669"/>
    <property type="project" value="TreeGrafter"/>
</dbReference>
<dbReference type="EMBL" id="NIVC01002098">
    <property type="protein sequence ID" value="PAA60880.1"/>
    <property type="molecule type" value="Genomic_DNA"/>
</dbReference>
<evidence type="ECO:0000256" key="1">
    <source>
        <dbReference type="ARBA" id="ARBA00004141"/>
    </source>
</evidence>
<evidence type="ECO:0000256" key="7">
    <source>
        <dbReference type="PIRSR" id="PIRSR600175-2"/>
    </source>
</evidence>
<keyword evidence="10" id="KW-1185">Reference proteome</keyword>
<feature type="disulfide bond" evidence="7">
    <location>
        <begin position="140"/>
        <end position="150"/>
    </location>
</feature>
<feature type="transmembrane region" description="Helical" evidence="8">
    <location>
        <begin position="540"/>
        <end position="560"/>
    </location>
</feature>
<keyword evidence="5 8" id="KW-0472">Membrane</keyword>
<feature type="transmembrane region" description="Helical" evidence="8">
    <location>
        <begin position="47"/>
        <end position="65"/>
    </location>
</feature>
<feature type="non-terminal residue" evidence="9">
    <location>
        <position position="1"/>
    </location>
</feature>
<comment type="subcellular location">
    <subcellularLocation>
        <location evidence="1">Membrane</location>
        <topology evidence="1">Multi-pass membrane protein</topology>
    </subcellularLocation>
</comment>
<dbReference type="PANTHER" id="PTHR11616">
    <property type="entry name" value="SODIUM/CHLORIDE DEPENDENT TRANSPORTER"/>
    <property type="match status" value="1"/>
</dbReference>
<proteinExistence type="predicted"/>
<dbReference type="PANTHER" id="PTHR11616:SF241">
    <property type="entry name" value="SODIUM- AND CHLORIDE-DEPENDENT GLYCINE TRANSPORTER 2"/>
    <property type="match status" value="1"/>
</dbReference>
<feature type="transmembrane region" description="Helical" evidence="8">
    <location>
        <begin position="85"/>
        <end position="107"/>
    </location>
</feature>
<keyword evidence="4 8" id="KW-1133">Transmembrane helix</keyword>
<evidence type="ECO:0000313" key="9">
    <source>
        <dbReference type="EMBL" id="PAA60880.1"/>
    </source>
</evidence>
<dbReference type="PROSITE" id="PS50267">
    <property type="entry name" value="NA_NEUROTRAN_SYMP_3"/>
    <property type="match status" value="1"/>
</dbReference>
<reference evidence="9 10" key="1">
    <citation type="submission" date="2017-06" db="EMBL/GenBank/DDBJ databases">
        <title>A platform for efficient transgenesis in Macrostomum lignano, a flatworm model organism for stem cell research.</title>
        <authorList>
            <person name="Berezikov E."/>
        </authorList>
    </citation>
    <scope>NUCLEOTIDE SEQUENCE [LARGE SCALE GENOMIC DNA]</scope>
    <source>
        <strain evidence="9">DV1</strain>
        <tissue evidence="9">Whole organism</tissue>
    </source>
</reference>
<dbReference type="Proteomes" id="UP000215902">
    <property type="component" value="Unassembled WGS sequence"/>
</dbReference>
<gene>
    <name evidence="9" type="ORF">BOX15_Mlig011429g2</name>
</gene>
<feature type="transmembrane region" description="Helical" evidence="8">
    <location>
        <begin position="489"/>
        <end position="509"/>
    </location>
</feature>
<feature type="transmembrane region" description="Helical" evidence="8">
    <location>
        <begin position="457"/>
        <end position="477"/>
    </location>
</feature>
<keyword evidence="6" id="KW-0915">Sodium</keyword>
<dbReference type="InterPro" id="IPR037272">
    <property type="entry name" value="SNS_sf"/>
</dbReference>
<feature type="transmembrane region" description="Helical" evidence="8">
    <location>
        <begin position="16"/>
        <end position="35"/>
    </location>
</feature>
<feature type="transmembrane region" description="Helical" evidence="8">
    <location>
        <begin position="423"/>
        <end position="451"/>
    </location>
</feature>
<keyword evidence="7" id="KW-1015">Disulfide bond</keyword>
<dbReference type="InterPro" id="IPR000175">
    <property type="entry name" value="Na/ntran_symport"/>
</dbReference>
<keyword evidence="6" id="KW-0479">Metal-binding</keyword>
<keyword evidence="3 8" id="KW-0812">Transmembrane</keyword>
<dbReference type="GO" id="GO:0046872">
    <property type="term" value="F:metal ion binding"/>
    <property type="evidence" value="ECO:0007669"/>
    <property type="project" value="UniProtKB-KW"/>
</dbReference>
<evidence type="ECO:0000256" key="2">
    <source>
        <dbReference type="ARBA" id="ARBA00022448"/>
    </source>
</evidence>
<evidence type="ECO:0000256" key="8">
    <source>
        <dbReference type="SAM" id="Phobius"/>
    </source>
</evidence>
<keyword evidence="2" id="KW-0813">Transport</keyword>
<evidence type="ECO:0000256" key="5">
    <source>
        <dbReference type="ARBA" id="ARBA00023136"/>
    </source>
</evidence>
<feature type="binding site" evidence="6">
    <location>
        <position position="393"/>
    </location>
    <ligand>
        <name>Na(+)</name>
        <dbReference type="ChEBI" id="CHEBI:29101"/>
        <label>1</label>
    </ligand>
</feature>
<feature type="transmembrane region" description="Helical" evidence="8">
    <location>
        <begin position="382"/>
        <end position="402"/>
    </location>
</feature>
<evidence type="ECO:0000256" key="4">
    <source>
        <dbReference type="ARBA" id="ARBA00022989"/>
    </source>
</evidence>
<evidence type="ECO:0000256" key="3">
    <source>
        <dbReference type="ARBA" id="ARBA00022692"/>
    </source>
</evidence>
<dbReference type="GO" id="GO:0005886">
    <property type="term" value="C:plasma membrane"/>
    <property type="evidence" value="ECO:0007669"/>
    <property type="project" value="TreeGrafter"/>
</dbReference>
<sequence>LMENESDEFVDAPAKWTVVQLILAVFCTMSLTSFVKIQECFYFGSGWALTGFILFILLIGWPILYVQIRLGNQYQRGILALFEKFFPLSFGFGIAMIIRNIFSIIYVSSIMTHCLSYIFFSVYPCDSRHCVGATFMWGSCHDAWNRKIECREMLQRTQQGPTAEEGFYLYFNMDVSDDISDHWFPRWFQLDGLNIVPHLLNWTVILLTVLWGPRAFGWLLYGLAPLSLGLLLLPFGFVATSGPAYTEEMGKIWQRFYQNFAATIPLDKLNWDQYRFEPLLWGLLSTCVHLASSLHLWHGVWPSVGSWVRRGRKTMHLTFLPIVLLFGLLVNLPALLAVVCYAWAYEKEYLRCHVAHSFALLFTLIPHVLSKFSIHPAVSVCYYAGLYICLLLSQALLIVASADSITDRLRRRHRTVEERQTRVYRLIAGLACAAMLALSFPCILRSGYWWLRLYDWYMDRFMLVTIAGAGTGFFIAYYRVRTRSLVARLLYLIALGLACALSLAGYGWFAAASTSEPANSGCHYELGNGRQQPIGAGFRVIGWLIAAAPPALGIGVGLLIMTVCARADDDGEANDGGCCSADACSRLVYGDFLPGERLLARQRREQEFQLRSASGPGTVRSGLLASSGSAAATPAASTVGRGGGVGGGEEVGFTSATLQLRPFN</sequence>
<feature type="transmembrane region" description="Helical" evidence="8">
    <location>
        <begin position="218"/>
        <end position="239"/>
    </location>
</feature>
<feature type="binding site" evidence="6">
    <location>
        <position position="293"/>
    </location>
    <ligand>
        <name>Na(+)</name>
        <dbReference type="ChEBI" id="CHEBI:29101"/>
        <label>1</label>
    </ligand>
</feature>
<feature type="transmembrane region" description="Helical" evidence="8">
    <location>
        <begin position="317"/>
        <end position="343"/>
    </location>
</feature>
<protein>
    <submittedName>
        <fullName evidence="9">Uncharacterized protein</fullName>
    </submittedName>
</protein>
<evidence type="ECO:0000313" key="10">
    <source>
        <dbReference type="Proteomes" id="UP000215902"/>
    </source>
</evidence>
<organism evidence="9 10">
    <name type="scientific">Macrostomum lignano</name>
    <dbReference type="NCBI Taxonomy" id="282301"/>
    <lineage>
        <taxon>Eukaryota</taxon>
        <taxon>Metazoa</taxon>
        <taxon>Spiralia</taxon>
        <taxon>Lophotrochozoa</taxon>
        <taxon>Platyhelminthes</taxon>
        <taxon>Rhabditophora</taxon>
        <taxon>Macrostomorpha</taxon>
        <taxon>Macrostomida</taxon>
        <taxon>Macrostomidae</taxon>
        <taxon>Macrostomum</taxon>
    </lineage>
</organism>
<dbReference type="SUPFAM" id="SSF161070">
    <property type="entry name" value="SNF-like"/>
    <property type="match status" value="1"/>
</dbReference>
<accession>A0A267EH92</accession>
<feature type="transmembrane region" description="Helical" evidence="8">
    <location>
        <begin position="278"/>
        <end position="297"/>
    </location>
</feature>